<proteinExistence type="predicted"/>
<keyword evidence="1 4" id="KW-0808">Transferase</keyword>
<dbReference type="EMBL" id="CP007128">
    <property type="protein sequence ID" value="AHG88578.1"/>
    <property type="molecule type" value="Genomic_DNA"/>
</dbReference>
<evidence type="ECO:0000256" key="2">
    <source>
        <dbReference type="ARBA" id="ARBA00023315"/>
    </source>
</evidence>
<gene>
    <name evidence="4" type="ORF">J421_1041</name>
</gene>
<evidence type="ECO:0000256" key="1">
    <source>
        <dbReference type="ARBA" id="ARBA00022679"/>
    </source>
</evidence>
<sequence length="153" mass="16701">MTIPIEPARWDDAPAIAALNNLFAPDGLTLSRTPTFVAERIDGYRVARDESGIVACVAVDDYSPSLGELISLAVAPEAQGRGLGRRLVTEAERVARQRGYGELFAVSLADGLFLGLGWEETSIVCYPEKQARYRLVSRSELAIGRKFCFAVRP</sequence>
<dbReference type="KEGG" id="gba:J421_1041"/>
<dbReference type="RefSeq" id="WP_025410110.1">
    <property type="nucleotide sequence ID" value="NZ_CP007128.1"/>
</dbReference>
<dbReference type="PROSITE" id="PS51186">
    <property type="entry name" value="GNAT"/>
    <property type="match status" value="1"/>
</dbReference>
<dbReference type="Pfam" id="PF00583">
    <property type="entry name" value="Acetyltransf_1"/>
    <property type="match status" value="1"/>
</dbReference>
<evidence type="ECO:0000259" key="3">
    <source>
        <dbReference type="PROSITE" id="PS51186"/>
    </source>
</evidence>
<dbReference type="InParanoid" id="W0RGQ1"/>
<name>W0RGQ1_9BACT</name>
<dbReference type="STRING" id="861299.J421_1041"/>
<dbReference type="GO" id="GO:0016747">
    <property type="term" value="F:acyltransferase activity, transferring groups other than amino-acyl groups"/>
    <property type="evidence" value="ECO:0007669"/>
    <property type="project" value="InterPro"/>
</dbReference>
<feature type="domain" description="N-acetyltransferase" evidence="3">
    <location>
        <begin position="3"/>
        <end position="140"/>
    </location>
</feature>
<organism evidence="4 5">
    <name type="scientific">Gemmatirosa kalamazoonensis</name>
    <dbReference type="NCBI Taxonomy" id="861299"/>
    <lineage>
        <taxon>Bacteria</taxon>
        <taxon>Pseudomonadati</taxon>
        <taxon>Gemmatimonadota</taxon>
        <taxon>Gemmatimonadia</taxon>
        <taxon>Gemmatimonadales</taxon>
        <taxon>Gemmatimonadaceae</taxon>
        <taxon>Gemmatirosa</taxon>
    </lineage>
</organism>
<protein>
    <submittedName>
        <fullName evidence="4">GCN5-related N-acetyltransferase</fullName>
    </submittedName>
</protein>
<dbReference type="InterPro" id="IPR050832">
    <property type="entry name" value="Bact_Acetyltransf"/>
</dbReference>
<dbReference type="PATRIC" id="fig|861299.3.peg.1055"/>
<dbReference type="InterPro" id="IPR000182">
    <property type="entry name" value="GNAT_dom"/>
</dbReference>
<evidence type="ECO:0000313" key="5">
    <source>
        <dbReference type="Proteomes" id="UP000019151"/>
    </source>
</evidence>
<dbReference type="OrthoDB" id="9793138at2"/>
<keyword evidence="5" id="KW-1185">Reference proteome</keyword>
<evidence type="ECO:0000313" key="4">
    <source>
        <dbReference type="EMBL" id="AHG88578.1"/>
    </source>
</evidence>
<dbReference type="Gene3D" id="3.40.630.30">
    <property type="match status" value="1"/>
</dbReference>
<reference evidence="4 5" key="1">
    <citation type="journal article" date="2014" name="Genome Announc.">
        <title>Genome Sequence and Methylome of Soil Bacterium Gemmatirosa kalamazoonensis KBS708T, a Member of the Rarely Cultivated Gemmatimonadetes Phylum.</title>
        <authorList>
            <person name="Debruyn J.M."/>
            <person name="Radosevich M."/>
            <person name="Wommack K.E."/>
            <person name="Polson S.W."/>
            <person name="Hauser L.J."/>
            <person name="Fawaz M.N."/>
            <person name="Korlach J."/>
            <person name="Tsai Y.C."/>
        </authorList>
    </citation>
    <scope>NUCLEOTIDE SEQUENCE [LARGE SCALE GENOMIC DNA]</scope>
    <source>
        <strain evidence="4 5">KBS708</strain>
    </source>
</reference>
<dbReference type="Proteomes" id="UP000019151">
    <property type="component" value="Chromosome"/>
</dbReference>
<dbReference type="InterPro" id="IPR016181">
    <property type="entry name" value="Acyl_CoA_acyltransferase"/>
</dbReference>
<dbReference type="eggNOG" id="COG1246">
    <property type="taxonomic scope" value="Bacteria"/>
</dbReference>
<dbReference type="PANTHER" id="PTHR43877">
    <property type="entry name" value="AMINOALKYLPHOSPHONATE N-ACETYLTRANSFERASE-RELATED-RELATED"/>
    <property type="match status" value="1"/>
</dbReference>
<dbReference type="HOGENOM" id="CLU_119519_0_0_0"/>
<keyword evidence="2" id="KW-0012">Acyltransferase</keyword>
<dbReference type="CDD" id="cd04301">
    <property type="entry name" value="NAT_SF"/>
    <property type="match status" value="1"/>
</dbReference>
<dbReference type="AlphaFoldDB" id="W0RGQ1"/>
<dbReference type="SUPFAM" id="SSF55729">
    <property type="entry name" value="Acyl-CoA N-acyltransferases (Nat)"/>
    <property type="match status" value="1"/>
</dbReference>
<accession>W0RGQ1</accession>